<accession>A0A381UWB1</accession>
<dbReference type="GO" id="GO:0005737">
    <property type="term" value="C:cytoplasm"/>
    <property type="evidence" value="ECO:0007669"/>
    <property type="project" value="TreeGrafter"/>
</dbReference>
<dbReference type="PANTHER" id="PTHR10513:SF46">
    <property type="entry name" value="DEOXYGUANOSINE KINASE"/>
    <property type="match status" value="1"/>
</dbReference>
<gene>
    <name evidence="2" type="ORF">METZ01_LOCUS84885</name>
</gene>
<dbReference type="InterPro" id="IPR002624">
    <property type="entry name" value="DCK/DGK"/>
</dbReference>
<feature type="domain" description="Deoxynucleoside kinase" evidence="1">
    <location>
        <begin position="14"/>
        <end position="194"/>
    </location>
</feature>
<dbReference type="InterPro" id="IPR031314">
    <property type="entry name" value="DNK_dom"/>
</dbReference>
<evidence type="ECO:0000313" key="2">
    <source>
        <dbReference type="EMBL" id="SVA32031.1"/>
    </source>
</evidence>
<sequence>MGNVVPLKLESRLIVIEGPVGVGKTSLAKRLSDHVSGKLILEEPERNPFLENFYLDQESNALPTELSFLFQRAKHIEGINQDDLFSDTTIADFLFDKGSIFSELNLNAEELILYQQVKDSLQVNPPTPDLVIYLQAPVDVLISRLHSRQTSVDRLIESSYLERLTDAYAKFFYDYDDSPLLVVNSESIDPVHNDDHFLLLYEEAVSVKYGKHFFNSTAAAFT</sequence>
<proteinExistence type="predicted"/>
<organism evidence="2">
    <name type="scientific">marine metagenome</name>
    <dbReference type="NCBI Taxonomy" id="408172"/>
    <lineage>
        <taxon>unclassified sequences</taxon>
        <taxon>metagenomes</taxon>
        <taxon>ecological metagenomes</taxon>
    </lineage>
</organism>
<dbReference type="PIRSF" id="PIRSF000705">
    <property type="entry name" value="DNK"/>
    <property type="match status" value="1"/>
</dbReference>
<dbReference type="CDD" id="cd01673">
    <property type="entry name" value="dNK"/>
    <property type="match status" value="1"/>
</dbReference>
<dbReference type="EMBL" id="UINC01007207">
    <property type="protein sequence ID" value="SVA32031.1"/>
    <property type="molecule type" value="Genomic_DNA"/>
</dbReference>
<dbReference type="InterPro" id="IPR050566">
    <property type="entry name" value="Deoxyribonucleoside_kinase"/>
</dbReference>
<dbReference type="GO" id="GO:0005524">
    <property type="term" value="F:ATP binding"/>
    <property type="evidence" value="ECO:0007669"/>
    <property type="project" value="InterPro"/>
</dbReference>
<dbReference type="GO" id="GO:0019136">
    <property type="term" value="F:deoxynucleoside kinase activity"/>
    <property type="evidence" value="ECO:0007669"/>
    <property type="project" value="InterPro"/>
</dbReference>
<name>A0A381UWB1_9ZZZZ</name>
<dbReference type="Pfam" id="PF01712">
    <property type="entry name" value="dNK"/>
    <property type="match status" value="1"/>
</dbReference>
<dbReference type="Gene3D" id="3.40.50.300">
    <property type="entry name" value="P-loop containing nucleotide triphosphate hydrolases"/>
    <property type="match status" value="1"/>
</dbReference>
<evidence type="ECO:0000259" key="1">
    <source>
        <dbReference type="Pfam" id="PF01712"/>
    </source>
</evidence>
<protein>
    <recommendedName>
        <fullName evidence="1">Deoxynucleoside kinase domain-containing protein</fullName>
    </recommendedName>
</protein>
<dbReference type="SUPFAM" id="SSF52540">
    <property type="entry name" value="P-loop containing nucleoside triphosphate hydrolases"/>
    <property type="match status" value="1"/>
</dbReference>
<reference evidence="2" key="1">
    <citation type="submission" date="2018-05" db="EMBL/GenBank/DDBJ databases">
        <authorList>
            <person name="Lanie J.A."/>
            <person name="Ng W.-L."/>
            <person name="Kazmierczak K.M."/>
            <person name="Andrzejewski T.M."/>
            <person name="Davidsen T.M."/>
            <person name="Wayne K.J."/>
            <person name="Tettelin H."/>
            <person name="Glass J.I."/>
            <person name="Rusch D."/>
            <person name="Podicherti R."/>
            <person name="Tsui H.-C.T."/>
            <person name="Winkler M.E."/>
        </authorList>
    </citation>
    <scope>NUCLEOTIDE SEQUENCE</scope>
</reference>
<dbReference type="AlphaFoldDB" id="A0A381UWB1"/>
<dbReference type="InterPro" id="IPR027417">
    <property type="entry name" value="P-loop_NTPase"/>
</dbReference>
<dbReference type="PANTHER" id="PTHR10513">
    <property type="entry name" value="DEOXYNUCLEOSIDE KINASE"/>
    <property type="match status" value="1"/>
</dbReference>